<dbReference type="AlphaFoldDB" id="A0A2H0LZS6"/>
<evidence type="ECO:0000313" key="2">
    <source>
        <dbReference type="EMBL" id="PIQ89929.1"/>
    </source>
</evidence>
<reference evidence="2 3" key="1">
    <citation type="submission" date="2017-09" db="EMBL/GenBank/DDBJ databases">
        <title>Depth-based differentiation of microbial function through sediment-hosted aquifers and enrichment of novel symbionts in the deep terrestrial subsurface.</title>
        <authorList>
            <person name="Probst A.J."/>
            <person name="Ladd B."/>
            <person name="Jarett J.K."/>
            <person name="Geller-Mcgrath D.E."/>
            <person name="Sieber C.M."/>
            <person name="Emerson J.B."/>
            <person name="Anantharaman K."/>
            <person name="Thomas B.C."/>
            <person name="Malmstrom R."/>
            <person name="Stieglmeier M."/>
            <person name="Klingl A."/>
            <person name="Woyke T."/>
            <person name="Ryan C.M."/>
            <person name="Banfield J.F."/>
        </authorList>
    </citation>
    <scope>NUCLEOTIDE SEQUENCE [LARGE SCALE GENOMIC DNA]</scope>
    <source>
        <strain evidence="2">CG11_big_fil_rev_8_21_14_0_20_42_13</strain>
    </source>
</reference>
<feature type="domain" description="PIN" evidence="1">
    <location>
        <begin position="2"/>
        <end position="110"/>
    </location>
</feature>
<dbReference type="Pfam" id="PF13470">
    <property type="entry name" value="PIN_3"/>
    <property type="match status" value="1"/>
</dbReference>
<dbReference type="PANTHER" id="PTHR34610">
    <property type="entry name" value="SSL7007 PROTEIN"/>
    <property type="match status" value="1"/>
</dbReference>
<organism evidence="2 3">
    <name type="scientific">Candidatus Ghiorseimicrobium undicola</name>
    <dbReference type="NCBI Taxonomy" id="1974746"/>
    <lineage>
        <taxon>Bacteria</taxon>
        <taxon>Pseudomonadati</taxon>
        <taxon>Candidatus Omnitrophota</taxon>
        <taxon>Candidatus Ghiorseimicrobium</taxon>
    </lineage>
</organism>
<evidence type="ECO:0000259" key="1">
    <source>
        <dbReference type="Pfam" id="PF13470"/>
    </source>
</evidence>
<dbReference type="InterPro" id="IPR002716">
    <property type="entry name" value="PIN_dom"/>
</dbReference>
<dbReference type="Proteomes" id="UP000229641">
    <property type="component" value="Unassembled WGS sequence"/>
</dbReference>
<dbReference type="InterPro" id="IPR002850">
    <property type="entry name" value="PIN_toxin-like"/>
</dbReference>
<accession>A0A2H0LZS6</accession>
<protein>
    <submittedName>
        <fullName evidence="2">Putative toxin-antitoxin system toxin component, PIN family</fullName>
    </submittedName>
</protein>
<name>A0A2H0LZS6_9BACT</name>
<dbReference type="InterPro" id="IPR029060">
    <property type="entry name" value="PIN-like_dom_sf"/>
</dbReference>
<dbReference type="SUPFAM" id="SSF88723">
    <property type="entry name" value="PIN domain-like"/>
    <property type="match status" value="1"/>
</dbReference>
<comment type="caution">
    <text evidence="2">The sequence shown here is derived from an EMBL/GenBank/DDBJ whole genome shotgun (WGS) entry which is preliminary data.</text>
</comment>
<sequence>MKVVLDTNVLVSGLLSPFSASGEIVRLAAHGALELYYDARIISEYQNVLIRKKFPFNPADVDDLLAQIKACGYITTGIPLTKRLPHADDEPFLEIALGGEARYLITGNQKHYPVKRREGVLVVSPVEFLEIYRKKK</sequence>
<evidence type="ECO:0000313" key="3">
    <source>
        <dbReference type="Proteomes" id="UP000229641"/>
    </source>
</evidence>
<proteinExistence type="predicted"/>
<gene>
    <name evidence="2" type="ORF">COV72_00450</name>
</gene>
<dbReference type="EMBL" id="PCWA01000008">
    <property type="protein sequence ID" value="PIQ89929.1"/>
    <property type="molecule type" value="Genomic_DNA"/>
</dbReference>
<dbReference type="PANTHER" id="PTHR34610:SF3">
    <property type="entry name" value="SSL7007 PROTEIN"/>
    <property type="match status" value="1"/>
</dbReference>
<dbReference type="NCBIfam" id="TIGR00305">
    <property type="entry name" value="putative toxin-antitoxin system toxin component, PIN family"/>
    <property type="match status" value="1"/>
</dbReference>